<organism evidence="3 4">
    <name type="scientific">Lophiotrema nucula</name>
    <dbReference type="NCBI Taxonomy" id="690887"/>
    <lineage>
        <taxon>Eukaryota</taxon>
        <taxon>Fungi</taxon>
        <taxon>Dikarya</taxon>
        <taxon>Ascomycota</taxon>
        <taxon>Pezizomycotina</taxon>
        <taxon>Dothideomycetes</taxon>
        <taxon>Pleosporomycetidae</taxon>
        <taxon>Pleosporales</taxon>
        <taxon>Lophiotremataceae</taxon>
        <taxon>Lophiotrema</taxon>
    </lineage>
</organism>
<keyword evidence="2" id="KW-0812">Transmembrane</keyword>
<evidence type="ECO:0000256" key="1">
    <source>
        <dbReference type="SAM" id="MobiDB-lite"/>
    </source>
</evidence>
<name>A0A6A5YPE0_9PLEO</name>
<keyword evidence="2" id="KW-0472">Membrane</keyword>
<sequence length="168" mass="17117">MAIPMYQRILISLICAILIALTWNIYLGILVFFVGMGCERFGALLDLLGDDDRTIGGHSAGGSATQGNDIQGNATQGDANQDNTTQGNATAPTTAPHPAQNNVTPTISTPAHNASTNGSPGNGTSGTENADIKGESFEMQPLTGEPSNSGSAGTAVNDMGAARPEADV</sequence>
<protein>
    <submittedName>
        <fullName evidence="3">Uncharacterized protein</fullName>
    </submittedName>
</protein>
<evidence type="ECO:0000313" key="3">
    <source>
        <dbReference type="EMBL" id="KAF2108813.1"/>
    </source>
</evidence>
<feature type="compositionally biased region" description="Low complexity" evidence="1">
    <location>
        <begin position="89"/>
        <end position="99"/>
    </location>
</feature>
<dbReference type="Proteomes" id="UP000799770">
    <property type="component" value="Unassembled WGS sequence"/>
</dbReference>
<reference evidence="3" key="1">
    <citation type="journal article" date="2020" name="Stud. Mycol.">
        <title>101 Dothideomycetes genomes: a test case for predicting lifestyles and emergence of pathogens.</title>
        <authorList>
            <person name="Haridas S."/>
            <person name="Albert R."/>
            <person name="Binder M."/>
            <person name="Bloem J."/>
            <person name="Labutti K."/>
            <person name="Salamov A."/>
            <person name="Andreopoulos B."/>
            <person name="Baker S."/>
            <person name="Barry K."/>
            <person name="Bills G."/>
            <person name="Bluhm B."/>
            <person name="Cannon C."/>
            <person name="Castanera R."/>
            <person name="Culley D."/>
            <person name="Daum C."/>
            <person name="Ezra D."/>
            <person name="Gonzalez J."/>
            <person name="Henrissat B."/>
            <person name="Kuo A."/>
            <person name="Liang C."/>
            <person name="Lipzen A."/>
            <person name="Lutzoni F."/>
            <person name="Magnuson J."/>
            <person name="Mondo S."/>
            <person name="Nolan M."/>
            <person name="Ohm R."/>
            <person name="Pangilinan J."/>
            <person name="Park H.-J."/>
            <person name="Ramirez L."/>
            <person name="Alfaro M."/>
            <person name="Sun H."/>
            <person name="Tritt A."/>
            <person name="Yoshinaga Y."/>
            <person name="Zwiers L.-H."/>
            <person name="Turgeon B."/>
            <person name="Goodwin S."/>
            <person name="Spatafora J."/>
            <person name="Crous P."/>
            <person name="Grigoriev I."/>
        </authorList>
    </citation>
    <scope>NUCLEOTIDE SEQUENCE</scope>
    <source>
        <strain evidence="3">CBS 627.86</strain>
    </source>
</reference>
<feature type="transmembrane region" description="Helical" evidence="2">
    <location>
        <begin position="9"/>
        <end position="34"/>
    </location>
</feature>
<feature type="compositionally biased region" description="Polar residues" evidence="1">
    <location>
        <begin position="100"/>
        <end position="112"/>
    </location>
</feature>
<feature type="region of interest" description="Disordered" evidence="1">
    <location>
        <begin position="58"/>
        <end position="168"/>
    </location>
</feature>
<dbReference type="EMBL" id="ML977345">
    <property type="protein sequence ID" value="KAF2108813.1"/>
    <property type="molecule type" value="Genomic_DNA"/>
</dbReference>
<feature type="compositionally biased region" description="Polar residues" evidence="1">
    <location>
        <begin position="62"/>
        <end position="88"/>
    </location>
</feature>
<dbReference type="AlphaFoldDB" id="A0A6A5YPE0"/>
<keyword evidence="4" id="KW-1185">Reference proteome</keyword>
<keyword evidence="2" id="KW-1133">Transmembrane helix</keyword>
<evidence type="ECO:0000256" key="2">
    <source>
        <dbReference type="SAM" id="Phobius"/>
    </source>
</evidence>
<feature type="compositionally biased region" description="Polar residues" evidence="1">
    <location>
        <begin position="145"/>
        <end position="154"/>
    </location>
</feature>
<evidence type="ECO:0000313" key="4">
    <source>
        <dbReference type="Proteomes" id="UP000799770"/>
    </source>
</evidence>
<proteinExistence type="predicted"/>
<gene>
    <name evidence="3" type="ORF">BDV96DRAFT_670394</name>
</gene>
<accession>A0A6A5YPE0</accession>